<evidence type="ECO:0000313" key="2">
    <source>
        <dbReference type="Proteomes" id="UP001054252"/>
    </source>
</evidence>
<dbReference type="Pfam" id="PF07065">
    <property type="entry name" value="D123"/>
    <property type="match status" value="1"/>
</dbReference>
<keyword evidence="2" id="KW-1185">Reference proteome</keyword>
<organism evidence="1 2">
    <name type="scientific">Rubroshorea leprosula</name>
    <dbReference type="NCBI Taxonomy" id="152421"/>
    <lineage>
        <taxon>Eukaryota</taxon>
        <taxon>Viridiplantae</taxon>
        <taxon>Streptophyta</taxon>
        <taxon>Embryophyta</taxon>
        <taxon>Tracheophyta</taxon>
        <taxon>Spermatophyta</taxon>
        <taxon>Magnoliopsida</taxon>
        <taxon>eudicotyledons</taxon>
        <taxon>Gunneridae</taxon>
        <taxon>Pentapetalae</taxon>
        <taxon>rosids</taxon>
        <taxon>malvids</taxon>
        <taxon>Malvales</taxon>
        <taxon>Dipterocarpaceae</taxon>
        <taxon>Rubroshorea</taxon>
    </lineage>
</organism>
<name>A0AAV5K408_9ROSI</name>
<sequence>MKIKLVASFLPTKIPIETLGGAVLPKPIWSAPKDSAWISTS</sequence>
<dbReference type="EMBL" id="BPVZ01000056">
    <property type="protein sequence ID" value="GKV20817.1"/>
    <property type="molecule type" value="Genomic_DNA"/>
</dbReference>
<evidence type="ECO:0000313" key="1">
    <source>
        <dbReference type="EMBL" id="GKV20817.1"/>
    </source>
</evidence>
<comment type="caution">
    <text evidence="1">The sequence shown here is derived from an EMBL/GenBank/DDBJ whole genome shotgun (WGS) entry which is preliminary data.</text>
</comment>
<proteinExistence type="predicted"/>
<accession>A0AAV5K408</accession>
<dbReference type="Proteomes" id="UP001054252">
    <property type="component" value="Unassembled WGS sequence"/>
</dbReference>
<protein>
    <submittedName>
        <fullName evidence="1">Uncharacterized protein</fullName>
    </submittedName>
</protein>
<dbReference type="InterPro" id="IPR009772">
    <property type="entry name" value="CDC123"/>
</dbReference>
<reference evidence="1 2" key="1">
    <citation type="journal article" date="2021" name="Commun. Biol.">
        <title>The genome of Shorea leprosula (Dipterocarpaceae) highlights the ecological relevance of drought in aseasonal tropical rainforests.</title>
        <authorList>
            <person name="Ng K.K.S."/>
            <person name="Kobayashi M.J."/>
            <person name="Fawcett J.A."/>
            <person name="Hatakeyama M."/>
            <person name="Paape T."/>
            <person name="Ng C.H."/>
            <person name="Ang C.C."/>
            <person name="Tnah L.H."/>
            <person name="Lee C.T."/>
            <person name="Nishiyama T."/>
            <person name="Sese J."/>
            <person name="O'Brien M.J."/>
            <person name="Copetti D."/>
            <person name="Mohd Noor M.I."/>
            <person name="Ong R.C."/>
            <person name="Putra M."/>
            <person name="Sireger I.Z."/>
            <person name="Indrioko S."/>
            <person name="Kosugi Y."/>
            <person name="Izuno A."/>
            <person name="Isagi Y."/>
            <person name="Lee S.L."/>
            <person name="Shimizu K.K."/>
        </authorList>
    </citation>
    <scope>NUCLEOTIDE SEQUENCE [LARGE SCALE GENOMIC DNA]</scope>
    <source>
        <strain evidence="1">214</strain>
    </source>
</reference>
<dbReference type="AlphaFoldDB" id="A0AAV5K408"/>
<gene>
    <name evidence="1" type="ORF">SLEP1_g30880</name>
</gene>